<dbReference type="InterPro" id="IPR036390">
    <property type="entry name" value="WH_DNA-bd_sf"/>
</dbReference>
<dbReference type="RefSeq" id="WP_013170098.1">
    <property type="nucleotide sequence ID" value="NC_014218.1"/>
</dbReference>
<dbReference type="SUPFAM" id="SSF46785">
    <property type="entry name" value="Winged helix' DNA-binding domain"/>
    <property type="match status" value="2"/>
</dbReference>
<keyword evidence="3" id="KW-0159">Chromosome partition</keyword>
<dbReference type="PANTHER" id="PTHR34298">
    <property type="entry name" value="SEGREGATION AND CONDENSATION PROTEIN B"/>
    <property type="match status" value="1"/>
</dbReference>
<dbReference type="InterPro" id="IPR036388">
    <property type="entry name" value="WH-like_DNA-bd_sf"/>
</dbReference>
<dbReference type="Pfam" id="PF04079">
    <property type="entry name" value="SMC_ScpB"/>
    <property type="match status" value="1"/>
</dbReference>
<keyword evidence="6" id="KW-1185">Reference proteome</keyword>
<evidence type="ECO:0000256" key="4">
    <source>
        <dbReference type="ARBA" id="ARBA00023306"/>
    </source>
</evidence>
<proteinExistence type="predicted"/>
<dbReference type="Gene3D" id="1.10.10.10">
    <property type="entry name" value="Winged helix-like DNA-binding domain superfamily/Winged helix DNA-binding domain"/>
    <property type="match status" value="2"/>
</dbReference>
<keyword evidence="1" id="KW-0963">Cytoplasm</keyword>
<gene>
    <name evidence="5" type="ordered locus">Arch_0876</name>
</gene>
<evidence type="ECO:0000313" key="5">
    <source>
        <dbReference type="EMBL" id="ADH92602.1"/>
    </source>
</evidence>
<evidence type="ECO:0000256" key="2">
    <source>
        <dbReference type="ARBA" id="ARBA00022618"/>
    </source>
</evidence>
<dbReference type="PIRSF" id="PIRSF019345">
    <property type="entry name" value="ScpB"/>
    <property type="match status" value="1"/>
</dbReference>
<evidence type="ECO:0000256" key="1">
    <source>
        <dbReference type="ARBA" id="ARBA00022490"/>
    </source>
</evidence>
<sequence>MNDDSYRRGALEAILMVAPEPVSADSLARVVGSTVADVTDLLTQMADNYSAGEYPHGFQLRNVGGGWRFYSHPRYADVVSEFMTAGQSSKLSVQALETLAVIAYRQPVSRAQIAAIRGVDVDSVVRTLQTRGLVQPAGVAPESGAVLYGTTDLFLEKMGMNSLDELDPLAPYLPDDDEFNDVVKEMA</sequence>
<dbReference type="PANTHER" id="PTHR34298:SF2">
    <property type="entry name" value="SEGREGATION AND CONDENSATION PROTEIN B"/>
    <property type="match status" value="1"/>
</dbReference>
<reference evidence="5 6" key="1">
    <citation type="journal article" date="2010" name="Stand. Genomic Sci.">
        <title>Complete genome sequence of Arcanobacterium haemolyticum type strain (11018).</title>
        <authorList>
            <person name="Yasawong M."/>
            <person name="Teshima H."/>
            <person name="Lapidus A."/>
            <person name="Nolan M."/>
            <person name="Lucas S."/>
            <person name="Glavina Del Rio T."/>
            <person name="Tice H."/>
            <person name="Cheng J."/>
            <person name="Bruce D."/>
            <person name="Detter C."/>
            <person name="Tapia R."/>
            <person name="Han C."/>
            <person name="Goodwin L."/>
            <person name="Pitluck S."/>
            <person name="Liolios K."/>
            <person name="Ivanova N."/>
            <person name="Mavromatis K."/>
            <person name="Mikhailova N."/>
            <person name="Pati A."/>
            <person name="Chen A."/>
            <person name="Palaniappan K."/>
            <person name="Land M."/>
            <person name="Hauser L."/>
            <person name="Chang Y."/>
            <person name="Jeffries C."/>
            <person name="Rohde M."/>
            <person name="Sikorski J."/>
            <person name="Pukall R."/>
            <person name="Goker M."/>
            <person name="Woyke T."/>
            <person name="Bristow J."/>
            <person name="Eisen J."/>
            <person name="Markowitz V."/>
            <person name="Hugenholtz P."/>
            <person name="Kyrpides N."/>
            <person name="Klenk H."/>
        </authorList>
    </citation>
    <scope>NUCLEOTIDE SEQUENCE [LARGE SCALE GENOMIC DNA]</scope>
    <source>
        <strain evidence="6">ATCC 9345 / DSM 20595 / CCUG 17215 / LMG 16163 / NBRC 15585 / NCTC 8452 / 11018</strain>
    </source>
</reference>
<keyword evidence="4" id="KW-0131">Cell cycle</keyword>
<dbReference type="KEGG" id="ahe:Arch_0876"/>
<organism evidence="5 6">
    <name type="scientific">Arcanobacterium haemolyticum (strain ATCC 9345 / DSM 20595 / CCM 5947 / CCUG 17215 / LMG 16163 / NBRC 15585 / NCTC 8452 / 11018)</name>
    <dbReference type="NCBI Taxonomy" id="644284"/>
    <lineage>
        <taxon>Bacteria</taxon>
        <taxon>Bacillati</taxon>
        <taxon>Actinomycetota</taxon>
        <taxon>Actinomycetes</taxon>
        <taxon>Actinomycetales</taxon>
        <taxon>Actinomycetaceae</taxon>
        <taxon>Arcanobacterium</taxon>
    </lineage>
</organism>
<dbReference type="STRING" id="644284.Arch_0876"/>
<dbReference type="NCBIfam" id="TIGR00281">
    <property type="entry name" value="SMC-Scp complex subunit ScpB"/>
    <property type="match status" value="1"/>
</dbReference>
<dbReference type="EMBL" id="CP002045">
    <property type="protein sequence ID" value="ADH92602.1"/>
    <property type="molecule type" value="Genomic_DNA"/>
</dbReference>
<evidence type="ECO:0000313" key="6">
    <source>
        <dbReference type="Proteomes" id="UP000000376"/>
    </source>
</evidence>
<dbReference type="GO" id="GO:0051301">
    <property type="term" value="P:cell division"/>
    <property type="evidence" value="ECO:0007669"/>
    <property type="project" value="UniProtKB-KW"/>
</dbReference>
<evidence type="ECO:0000256" key="3">
    <source>
        <dbReference type="ARBA" id="ARBA00022829"/>
    </source>
</evidence>
<dbReference type="GO" id="GO:0051304">
    <property type="term" value="P:chromosome separation"/>
    <property type="evidence" value="ECO:0007669"/>
    <property type="project" value="InterPro"/>
</dbReference>
<name>D7BNV3_ARCHD</name>
<dbReference type="OrthoDB" id="9806226at2"/>
<dbReference type="HOGENOM" id="CLU_045647_5_1_11"/>
<dbReference type="Proteomes" id="UP000000376">
    <property type="component" value="Chromosome"/>
</dbReference>
<dbReference type="InterPro" id="IPR005234">
    <property type="entry name" value="ScpB_csome_segregation"/>
</dbReference>
<dbReference type="eggNOG" id="COG1386">
    <property type="taxonomic scope" value="Bacteria"/>
</dbReference>
<accession>D7BNV3</accession>
<dbReference type="AlphaFoldDB" id="D7BNV3"/>
<protein>
    <submittedName>
        <fullName evidence="5">Chromosome segregation and condensation protein, ScpB</fullName>
    </submittedName>
</protein>
<keyword evidence="2" id="KW-0132">Cell division</keyword>